<evidence type="ECO:0000256" key="13">
    <source>
        <dbReference type="ARBA" id="ARBA00023204"/>
    </source>
</evidence>
<feature type="compositionally biased region" description="Basic and acidic residues" evidence="15">
    <location>
        <begin position="131"/>
        <end position="142"/>
    </location>
</feature>
<dbReference type="Pfam" id="PF02845">
    <property type="entry name" value="CUE"/>
    <property type="match status" value="1"/>
</dbReference>
<dbReference type="GO" id="GO:0006281">
    <property type="term" value="P:DNA repair"/>
    <property type="evidence" value="ECO:0007669"/>
    <property type="project" value="UniProtKB-KW"/>
</dbReference>
<keyword evidence="12" id="KW-0238">DNA-binding</keyword>
<dbReference type="PANTHER" id="PTHR45691:SF1">
    <property type="entry name" value="FH2 DOMAIN-CONTAINING PROTEIN 1-RELATED"/>
    <property type="match status" value="1"/>
</dbReference>
<keyword evidence="10" id="KW-0832">Ubl conjugation</keyword>
<protein>
    <recommendedName>
        <fullName evidence="5">RNA polymerase II degradation factor 1</fullName>
    </recommendedName>
</protein>
<dbReference type="PANTHER" id="PTHR45691">
    <property type="entry name" value="PROTEIN DIAPHANOUS"/>
    <property type="match status" value="1"/>
</dbReference>
<evidence type="ECO:0000256" key="4">
    <source>
        <dbReference type="ARBA" id="ARBA00005491"/>
    </source>
</evidence>
<gene>
    <name evidence="17" type="primary">PARPA_00991.1 scaffold 1359</name>
</gene>
<evidence type="ECO:0000256" key="1">
    <source>
        <dbReference type="ARBA" id="ARBA00004123"/>
    </source>
</evidence>
<dbReference type="Proteomes" id="UP000054107">
    <property type="component" value="Unassembled WGS sequence"/>
</dbReference>
<evidence type="ECO:0000256" key="12">
    <source>
        <dbReference type="ARBA" id="ARBA00023125"/>
    </source>
</evidence>
<dbReference type="STRING" id="35722.A0A0B7MX24"/>
<evidence type="ECO:0000256" key="11">
    <source>
        <dbReference type="ARBA" id="ARBA00022895"/>
    </source>
</evidence>
<evidence type="ECO:0000256" key="9">
    <source>
        <dbReference type="ARBA" id="ARBA00022786"/>
    </source>
</evidence>
<dbReference type="GO" id="GO:0005634">
    <property type="term" value="C:nucleus"/>
    <property type="evidence" value="ECO:0007669"/>
    <property type="project" value="UniProtKB-SubCell"/>
</dbReference>
<evidence type="ECO:0000256" key="7">
    <source>
        <dbReference type="ARBA" id="ARBA00022490"/>
    </source>
</evidence>
<feature type="compositionally biased region" description="Low complexity" evidence="15">
    <location>
        <begin position="586"/>
        <end position="602"/>
    </location>
</feature>
<dbReference type="InterPro" id="IPR051412">
    <property type="entry name" value="Formin_Homology_Diaphanous_sf"/>
</dbReference>
<evidence type="ECO:0000256" key="15">
    <source>
        <dbReference type="SAM" id="MobiDB-lite"/>
    </source>
</evidence>
<dbReference type="GO" id="GO:0005884">
    <property type="term" value="C:actin filament"/>
    <property type="evidence" value="ECO:0007669"/>
    <property type="project" value="TreeGrafter"/>
</dbReference>
<evidence type="ECO:0000256" key="10">
    <source>
        <dbReference type="ARBA" id="ARBA00022843"/>
    </source>
</evidence>
<comment type="similarity">
    <text evidence="4">Belongs to the DEF1 family.</text>
</comment>
<feature type="compositionally biased region" description="Low complexity" evidence="15">
    <location>
        <begin position="613"/>
        <end position="631"/>
    </location>
</feature>
<feature type="region of interest" description="Disordered" evidence="15">
    <location>
        <begin position="487"/>
        <end position="541"/>
    </location>
</feature>
<dbReference type="CDD" id="cd14368">
    <property type="entry name" value="CUE_DEF1_like"/>
    <property type="match status" value="1"/>
</dbReference>
<feature type="domain" description="CUE" evidence="16">
    <location>
        <begin position="25"/>
        <end position="63"/>
    </location>
</feature>
<reference evidence="17 18" key="1">
    <citation type="submission" date="2014-09" db="EMBL/GenBank/DDBJ databases">
        <authorList>
            <person name="Ellenberger Sabrina"/>
        </authorList>
    </citation>
    <scope>NUCLEOTIDE SEQUENCE [LARGE SCALE GENOMIC DNA]</scope>
    <source>
        <strain evidence="17 18">CBS 412.66</strain>
    </source>
</reference>
<dbReference type="InterPro" id="IPR041803">
    <property type="entry name" value="DEF1_CUE"/>
</dbReference>
<keyword evidence="9" id="KW-0833">Ubl conjugation pathway</keyword>
<evidence type="ECO:0000256" key="5">
    <source>
        <dbReference type="ARBA" id="ARBA00020536"/>
    </source>
</evidence>
<feature type="compositionally biased region" description="Basic residues" evidence="15">
    <location>
        <begin position="517"/>
        <end position="528"/>
    </location>
</feature>
<dbReference type="GO" id="GO:0000781">
    <property type="term" value="C:chromosome, telomeric region"/>
    <property type="evidence" value="ECO:0007669"/>
    <property type="project" value="UniProtKB-SubCell"/>
</dbReference>
<dbReference type="AlphaFoldDB" id="A0A0B7MX24"/>
<evidence type="ECO:0000256" key="3">
    <source>
        <dbReference type="ARBA" id="ARBA00004574"/>
    </source>
</evidence>
<evidence type="ECO:0000256" key="8">
    <source>
        <dbReference type="ARBA" id="ARBA00022763"/>
    </source>
</evidence>
<comment type="subcellular location">
    <subcellularLocation>
        <location evidence="3">Chromosome</location>
        <location evidence="3">Telomere</location>
    </subcellularLocation>
    <subcellularLocation>
        <location evidence="2">Cytoplasm</location>
    </subcellularLocation>
    <subcellularLocation>
        <location evidence="1">Nucleus</location>
    </subcellularLocation>
</comment>
<name>A0A0B7MX24_9FUNG</name>
<sequence length="631" mass="69943">MPPNSGVRQRNNTNDIKSLRAKYKQALPSLTELFPEWSHNDLLFAMDECRGDLELAIARISEGHANQWGQVKSKKSKPKPATQPNPKRTNHKSTPTASTAAAAAAVPTLASANDAVAEGKDKSRKHKKDKTQKATAEKEQDLKPSWASIAKGPTKPEVVVNSIEDSQSDAQPALTNEENKNKVDAVVIKEEEEAALVDQVEQSETVEQTLYEAIEQPAEEQPICNEPETAVGAPVEPEPTVEPVIIAAPVAVTATMRKPTIIRRLNQTEPVVLPHNQQVASLSSINVQFGSLTLNNGEEVIKDENEEAVEETAINVNAAKQEPPPDSVAEIKVNATPLPKTPAAVKDSEHTKANDASTVAAVSNGLASYHNVNKPLPQPFQPQQHHYVQPQQQQQPLQPIQHVYNEPYTMNPYAAYVPNVHNSVAGYTGGLPTDYYGADPQRMVCIASYSAEKYKTDTFCIKSYYDTSFYSQSPVMNGNANVPLFARDKYNTPPHPPIEIMNHTPPPHPPAPQYARAHPHPPPHHHPHAPPPPPPQPQSYGYYSVHYQQQQQPQQPPQPPYVNKSVYNAAIPVNKYDYSAYEDYYQQQQNNNEMAYSSSSSSNTQIPPPLAHQQPQPFYQQQQQPRQPYWQ</sequence>
<evidence type="ECO:0000256" key="6">
    <source>
        <dbReference type="ARBA" id="ARBA00022454"/>
    </source>
</evidence>
<feature type="compositionally biased region" description="Low complexity" evidence="15">
    <location>
        <begin position="93"/>
        <end position="112"/>
    </location>
</feature>
<keyword evidence="8" id="KW-0227">DNA damage</keyword>
<keyword evidence="7" id="KW-0963">Cytoplasm</keyword>
<dbReference type="InterPro" id="IPR003892">
    <property type="entry name" value="CUE"/>
</dbReference>
<keyword evidence="6" id="KW-0158">Chromosome</keyword>
<evidence type="ECO:0000313" key="17">
    <source>
        <dbReference type="EMBL" id="CEP07683.1"/>
    </source>
</evidence>
<dbReference type="EMBL" id="LN719426">
    <property type="protein sequence ID" value="CEP07683.1"/>
    <property type="molecule type" value="Genomic_DNA"/>
</dbReference>
<evidence type="ECO:0000256" key="14">
    <source>
        <dbReference type="ARBA" id="ARBA00023242"/>
    </source>
</evidence>
<dbReference type="GO" id="GO:0030041">
    <property type="term" value="P:actin filament polymerization"/>
    <property type="evidence" value="ECO:0007669"/>
    <property type="project" value="TreeGrafter"/>
</dbReference>
<dbReference type="GO" id="GO:0043130">
    <property type="term" value="F:ubiquitin binding"/>
    <property type="evidence" value="ECO:0007669"/>
    <property type="project" value="InterPro"/>
</dbReference>
<dbReference type="GO" id="GO:0003677">
    <property type="term" value="F:DNA binding"/>
    <property type="evidence" value="ECO:0007669"/>
    <property type="project" value="UniProtKB-KW"/>
</dbReference>
<dbReference type="OrthoDB" id="5396806at2759"/>
<feature type="region of interest" description="Disordered" evidence="15">
    <location>
        <begin position="584"/>
        <end position="631"/>
    </location>
</feature>
<evidence type="ECO:0000313" key="18">
    <source>
        <dbReference type="Proteomes" id="UP000054107"/>
    </source>
</evidence>
<dbReference type="GO" id="GO:0005737">
    <property type="term" value="C:cytoplasm"/>
    <property type="evidence" value="ECO:0007669"/>
    <property type="project" value="UniProtKB-SubCell"/>
</dbReference>
<organism evidence="17 18">
    <name type="scientific">Parasitella parasitica</name>
    <dbReference type="NCBI Taxonomy" id="35722"/>
    <lineage>
        <taxon>Eukaryota</taxon>
        <taxon>Fungi</taxon>
        <taxon>Fungi incertae sedis</taxon>
        <taxon>Mucoromycota</taxon>
        <taxon>Mucoromycotina</taxon>
        <taxon>Mucoromycetes</taxon>
        <taxon>Mucorales</taxon>
        <taxon>Mucorineae</taxon>
        <taxon>Mucoraceae</taxon>
        <taxon>Parasitella</taxon>
    </lineage>
</organism>
<keyword evidence="14" id="KW-0539">Nucleus</keyword>
<proteinExistence type="inferred from homology"/>
<accession>A0A0B7MX24</accession>
<feature type="region of interest" description="Disordered" evidence="15">
    <location>
        <begin position="66"/>
        <end position="150"/>
    </location>
</feature>
<evidence type="ECO:0000256" key="2">
    <source>
        <dbReference type="ARBA" id="ARBA00004496"/>
    </source>
</evidence>
<evidence type="ECO:0000259" key="16">
    <source>
        <dbReference type="Pfam" id="PF02845"/>
    </source>
</evidence>
<keyword evidence="18" id="KW-1185">Reference proteome</keyword>
<keyword evidence="11" id="KW-0779">Telomere</keyword>
<keyword evidence="13" id="KW-0234">DNA repair</keyword>